<protein>
    <submittedName>
        <fullName evidence="1">Uncharacterized protein</fullName>
    </submittedName>
</protein>
<organism evidence="1 2">
    <name type="scientific">Corchorus capsularis</name>
    <name type="common">Jute</name>
    <dbReference type="NCBI Taxonomy" id="210143"/>
    <lineage>
        <taxon>Eukaryota</taxon>
        <taxon>Viridiplantae</taxon>
        <taxon>Streptophyta</taxon>
        <taxon>Embryophyta</taxon>
        <taxon>Tracheophyta</taxon>
        <taxon>Spermatophyta</taxon>
        <taxon>Magnoliopsida</taxon>
        <taxon>eudicotyledons</taxon>
        <taxon>Gunneridae</taxon>
        <taxon>Pentapetalae</taxon>
        <taxon>rosids</taxon>
        <taxon>malvids</taxon>
        <taxon>Malvales</taxon>
        <taxon>Malvaceae</taxon>
        <taxon>Grewioideae</taxon>
        <taxon>Apeibeae</taxon>
        <taxon>Corchorus</taxon>
    </lineage>
</organism>
<gene>
    <name evidence="1" type="ORF">CCACVL1_01418</name>
</gene>
<dbReference type="AlphaFoldDB" id="A0A1R3KIG6"/>
<dbReference type="OrthoDB" id="3176171at2759"/>
<dbReference type="Gramene" id="OMP06871">
    <property type="protein sequence ID" value="OMP06871"/>
    <property type="gene ID" value="CCACVL1_01418"/>
</dbReference>
<sequence>MEKEIRELTKQRDLAQSRIEDLLRMIGQDQDSGQS</sequence>
<dbReference type="OMA" id="WETCYIS"/>
<proteinExistence type="predicted"/>
<keyword evidence="2" id="KW-1185">Reference proteome</keyword>
<comment type="caution">
    <text evidence="1">The sequence shown here is derived from an EMBL/GenBank/DDBJ whole genome shotgun (WGS) entry which is preliminary data.</text>
</comment>
<feature type="non-terminal residue" evidence="1">
    <location>
        <position position="35"/>
    </location>
</feature>
<name>A0A1R3KIG6_COCAP</name>
<evidence type="ECO:0000313" key="1">
    <source>
        <dbReference type="EMBL" id="OMP06871.1"/>
    </source>
</evidence>
<reference evidence="1 2" key="1">
    <citation type="submission" date="2013-09" db="EMBL/GenBank/DDBJ databases">
        <title>Corchorus capsularis genome sequencing.</title>
        <authorList>
            <person name="Alam M."/>
            <person name="Haque M.S."/>
            <person name="Islam M.S."/>
            <person name="Emdad E.M."/>
            <person name="Islam M.M."/>
            <person name="Ahmed B."/>
            <person name="Halim A."/>
            <person name="Hossen Q.M.M."/>
            <person name="Hossain M.Z."/>
            <person name="Ahmed R."/>
            <person name="Khan M.M."/>
            <person name="Islam R."/>
            <person name="Rashid M.M."/>
            <person name="Khan S.A."/>
            <person name="Rahman M.S."/>
            <person name="Alam M."/>
        </authorList>
    </citation>
    <scope>NUCLEOTIDE SEQUENCE [LARGE SCALE GENOMIC DNA]</scope>
    <source>
        <strain evidence="2">cv. CVL-1</strain>
        <tissue evidence="1">Whole seedling</tissue>
    </source>
</reference>
<dbReference type="EMBL" id="AWWV01004756">
    <property type="protein sequence ID" value="OMP06871.1"/>
    <property type="molecule type" value="Genomic_DNA"/>
</dbReference>
<accession>A0A1R3KIG6</accession>
<evidence type="ECO:0000313" key="2">
    <source>
        <dbReference type="Proteomes" id="UP000188268"/>
    </source>
</evidence>
<dbReference type="Proteomes" id="UP000188268">
    <property type="component" value="Unassembled WGS sequence"/>
</dbReference>